<dbReference type="Proteomes" id="UP000679779">
    <property type="component" value="Unassembled WGS sequence"/>
</dbReference>
<dbReference type="Pfam" id="PF04961">
    <property type="entry name" value="FTCD_C"/>
    <property type="match status" value="1"/>
</dbReference>
<keyword evidence="3" id="KW-1185">Reference proteome</keyword>
<dbReference type="GO" id="GO:0003824">
    <property type="term" value="F:catalytic activity"/>
    <property type="evidence" value="ECO:0007669"/>
    <property type="project" value="InterPro"/>
</dbReference>
<dbReference type="AlphaFoldDB" id="A0A920CBY1"/>
<dbReference type="InterPro" id="IPR036178">
    <property type="entry name" value="Formintransfe-cycloase-like_sf"/>
</dbReference>
<feature type="domain" description="Cyclodeaminase/cyclohydrolase" evidence="1">
    <location>
        <begin position="11"/>
        <end position="187"/>
    </location>
</feature>
<dbReference type="Gene3D" id="1.20.120.680">
    <property type="entry name" value="Formiminotetrahydrofolate cyclodeaminase monomer, up-and-down helical bundle"/>
    <property type="match status" value="1"/>
</dbReference>
<accession>A0A920CBY1</accession>
<dbReference type="EMBL" id="BORQ01000002">
    <property type="protein sequence ID" value="GIO30972.1"/>
    <property type="molecule type" value="Genomic_DNA"/>
</dbReference>
<dbReference type="InterPro" id="IPR007044">
    <property type="entry name" value="Cyclodeamin/CycHdrlase"/>
</dbReference>
<dbReference type="RefSeq" id="WP_160041431.1">
    <property type="nucleotide sequence ID" value="NZ_BORQ01000002.1"/>
</dbReference>
<gene>
    <name evidence="2" type="ORF">J2TS6_21130</name>
</gene>
<evidence type="ECO:0000313" key="2">
    <source>
        <dbReference type="EMBL" id="GIO30972.1"/>
    </source>
</evidence>
<evidence type="ECO:0000259" key="1">
    <source>
        <dbReference type="Pfam" id="PF04961"/>
    </source>
</evidence>
<name>A0A920CBY1_9BACL</name>
<organism evidence="2 3">
    <name type="scientific">Paenibacillus albilobatus</name>
    <dbReference type="NCBI Taxonomy" id="2716884"/>
    <lineage>
        <taxon>Bacteria</taxon>
        <taxon>Bacillati</taxon>
        <taxon>Bacillota</taxon>
        <taxon>Bacilli</taxon>
        <taxon>Bacillales</taxon>
        <taxon>Paenibacillaceae</taxon>
        <taxon>Paenibacillus</taxon>
    </lineage>
</organism>
<protein>
    <submittedName>
        <fullName evidence="2">Methenyltetrahydrofolate cyclohydrolase</fullName>
    </submittedName>
</protein>
<comment type="caution">
    <text evidence="2">The sequence shown here is derived from an EMBL/GenBank/DDBJ whole genome shotgun (WGS) entry which is preliminary data.</text>
</comment>
<dbReference type="SUPFAM" id="SSF101262">
    <property type="entry name" value="Methenyltetrahydrofolate cyclohydrolase-like"/>
    <property type="match status" value="1"/>
</dbReference>
<evidence type="ECO:0000313" key="3">
    <source>
        <dbReference type="Proteomes" id="UP000679779"/>
    </source>
</evidence>
<reference evidence="2" key="1">
    <citation type="submission" date="2021-03" db="EMBL/GenBank/DDBJ databases">
        <title>Antimicrobial resistance genes in bacteria isolated from Japanese honey, and their potential for conferring macrolide and lincosamide resistance in the American foulbrood pathogen Paenibacillus larvae.</title>
        <authorList>
            <person name="Okamoto M."/>
            <person name="Kumagai M."/>
            <person name="Kanamori H."/>
            <person name="Takamatsu D."/>
        </authorList>
    </citation>
    <scope>NUCLEOTIDE SEQUENCE</scope>
    <source>
        <strain evidence="2">J2TS6</strain>
    </source>
</reference>
<proteinExistence type="predicted"/>
<sequence length="212" mass="22502">MSGENQVFDQTVRQFLQAAASSAPTPGGGSVAALAAALGASMGSMVANITSGPKFESVREKMADIVKLMEAAMAEAELFLKKDMESFNGYMAALALPKGTDGEKRHRSVALQQAAVQAASVPLHLMKRCLEIMSALAGVTVQVNKNVISDLGIALLMLDAAVQSAWMTVEINLGSMKDEGVRTSFQETGTELSARSAELKEQVLQQIRERLA</sequence>